<evidence type="ECO:0000256" key="5">
    <source>
        <dbReference type="ARBA" id="ARBA00013199"/>
    </source>
</evidence>
<proteinExistence type="inferred from homology"/>
<dbReference type="Proteomes" id="UP000887540">
    <property type="component" value="Unplaced"/>
</dbReference>
<evidence type="ECO:0000313" key="10">
    <source>
        <dbReference type="Proteomes" id="UP000887540"/>
    </source>
</evidence>
<dbReference type="GO" id="GO:0006749">
    <property type="term" value="P:glutathione metabolic process"/>
    <property type="evidence" value="ECO:0007669"/>
    <property type="project" value="TreeGrafter"/>
</dbReference>
<dbReference type="Gene3D" id="1.20.1050.10">
    <property type="match status" value="1"/>
</dbReference>
<evidence type="ECO:0000256" key="7">
    <source>
        <dbReference type="ARBA" id="ARBA00023232"/>
    </source>
</evidence>
<evidence type="ECO:0000256" key="2">
    <source>
        <dbReference type="ARBA" id="ARBA00001955"/>
    </source>
</evidence>
<dbReference type="CDD" id="cd03191">
    <property type="entry name" value="GST_C_Zeta"/>
    <property type="match status" value="1"/>
</dbReference>
<evidence type="ECO:0000313" key="11">
    <source>
        <dbReference type="WBParaSite" id="ACRNAN_scaffold663.g24966.t1"/>
    </source>
</evidence>
<organism evidence="10 11">
    <name type="scientific">Acrobeloides nanus</name>
    <dbReference type="NCBI Taxonomy" id="290746"/>
    <lineage>
        <taxon>Eukaryota</taxon>
        <taxon>Metazoa</taxon>
        <taxon>Ecdysozoa</taxon>
        <taxon>Nematoda</taxon>
        <taxon>Chromadorea</taxon>
        <taxon>Rhabditida</taxon>
        <taxon>Tylenchina</taxon>
        <taxon>Cephalobomorpha</taxon>
        <taxon>Cephaloboidea</taxon>
        <taxon>Cephalobidae</taxon>
        <taxon>Acrobeloides</taxon>
    </lineage>
</organism>
<dbReference type="Gene3D" id="3.40.30.10">
    <property type="entry name" value="Glutaredoxin"/>
    <property type="match status" value="1"/>
</dbReference>
<reference evidence="11" key="1">
    <citation type="submission" date="2022-11" db="UniProtKB">
        <authorList>
            <consortium name="WormBaseParasite"/>
        </authorList>
    </citation>
    <scope>IDENTIFICATION</scope>
</reference>
<accession>A0A914E9K2</accession>
<dbReference type="GO" id="GO:0006572">
    <property type="term" value="P:L-tyrosine catabolic process"/>
    <property type="evidence" value="ECO:0007669"/>
    <property type="project" value="UniProtKB-KW"/>
</dbReference>
<keyword evidence="10" id="KW-1185">Reference proteome</keyword>
<evidence type="ECO:0000256" key="1">
    <source>
        <dbReference type="ARBA" id="ARBA00001622"/>
    </source>
</evidence>
<comment type="similarity">
    <text evidence="4">Belongs to the GST superfamily. Zeta family.</text>
</comment>
<dbReference type="PANTHER" id="PTHR42673">
    <property type="entry name" value="MALEYLACETOACETATE ISOMERASE"/>
    <property type="match status" value="1"/>
</dbReference>
<dbReference type="InterPro" id="IPR036282">
    <property type="entry name" value="Glutathione-S-Trfase_C_sf"/>
</dbReference>
<dbReference type="InterPro" id="IPR034333">
    <property type="entry name" value="GST_Zeta_N"/>
</dbReference>
<protein>
    <recommendedName>
        <fullName evidence="5">maleylacetoacetate isomerase</fullName>
        <ecNumber evidence="5">5.2.1.2</ecNumber>
    </recommendedName>
</protein>
<dbReference type="SUPFAM" id="SSF47616">
    <property type="entry name" value="GST C-terminal domain-like"/>
    <property type="match status" value="1"/>
</dbReference>
<dbReference type="SUPFAM" id="SSF52833">
    <property type="entry name" value="Thioredoxin-like"/>
    <property type="match status" value="1"/>
</dbReference>
<dbReference type="PANTHER" id="PTHR42673:SF4">
    <property type="entry name" value="MALEYLACETOACETATE ISOMERASE"/>
    <property type="match status" value="1"/>
</dbReference>
<dbReference type="CDD" id="cd03042">
    <property type="entry name" value="GST_N_Zeta"/>
    <property type="match status" value="1"/>
</dbReference>
<dbReference type="PROSITE" id="PS50404">
    <property type="entry name" value="GST_NTER"/>
    <property type="match status" value="1"/>
</dbReference>
<dbReference type="AlphaFoldDB" id="A0A914E9K2"/>
<dbReference type="WBParaSite" id="ACRNAN_scaffold663.g24966.t1">
    <property type="protein sequence ID" value="ACRNAN_scaffold663.g24966.t1"/>
    <property type="gene ID" value="ACRNAN_scaffold663.g24966"/>
</dbReference>
<dbReference type="InterPro" id="IPR010987">
    <property type="entry name" value="Glutathione-S-Trfase_C-like"/>
</dbReference>
<dbReference type="InterPro" id="IPR040079">
    <property type="entry name" value="Glutathione_S-Trfase"/>
</dbReference>
<dbReference type="SFLD" id="SFLDG00358">
    <property type="entry name" value="Main_(cytGST)"/>
    <property type="match status" value="1"/>
</dbReference>
<dbReference type="InterPro" id="IPR004045">
    <property type="entry name" value="Glutathione_S-Trfase_N"/>
</dbReference>
<name>A0A914E9K2_9BILA</name>
<evidence type="ECO:0000256" key="4">
    <source>
        <dbReference type="ARBA" id="ARBA00010007"/>
    </source>
</evidence>
<dbReference type="GO" id="GO:0016034">
    <property type="term" value="F:maleylacetoacetate isomerase activity"/>
    <property type="evidence" value="ECO:0007669"/>
    <property type="project" value="UniProtKB-EC"/>
</dbReference>
<evidence type="ECO:0000256" key="3">
    <source>
        <dbReference type="ARBA" id="ARBA00004671"/>
    </source>
</evidence>
<dbReference type="EC" id="5.2.1.2" evidence="5"/>
<comment type="pathway">
    <text evidence="3">Amino-acid degradation; L-phenylalanine degradation; acetoacetate and fumarate from L-phenylalanine: step 5/6.</text>
</comment>
<feature type="domain" description="GST N-terminal" evidence="8">
    <location>
        <begin position="3"/>
        <end position="84"/>
    </location>
</feature>
<comment type="cofactor">
    <cofactor evidence="2">
        <name>glutathione</name>
        <dbReference type="ChEBI" id="CHEBI:57925"/>
    </cofactor>
</comment>
<dbReference type="GO" id="GO:0006559">
    <property type="term" value="P:L-phenylalanine catabolic process"/>
    <property type="evidence" value="ECO:0007669"/>
    <property type="project" value="UniProtKB-KW"/>
</dbReference>
<evidence type="ECO:0000259" key="8">
    <source>
        <dbReference type="PROSITE" id="PS50404"/>
    </source>
</evidence>
<comment type="catalytic activity">
    <reaction evidence="1">
        <text>4-maleylacetoacetate = 4-fumarylacetoacetate</text>
        <dbReference type="Rhea" id="RHEA:14817"/>
        <dbReference type="ChEBI" id="CHEBI:17105"/>
        <dbReference type="ChEBI" id="CHEBI:18034"/>
        <dbReference type="EC" id="5.2.1.2"/>
    </reaction>
</comment>
<evidence type="ECO:0000256" key="6">
    <source>
        <dbReference type="ARBA" id="ARBA00022878"/>
    </source>
</evidence>
<feature type="domain" description="GST C-terminal" evidence="9">
    <location>
        <begin position="90"/>
        <end position="214"/>
    </location>
</feature>
<sequence length="217" mass="24792">MNTKPILYSFWRSSCSWRARIALALKGIDYEYRSVDYFKDENHSPEYLSVNPAGLVPCLVHGGNSFSESLAIIEYLDEKFPTSRKLLPEKPEDRAKVRALAYMIISNIFPTQTLRVMNYYCGGVRGEKADQWGHHFMDTGFEAFERMLVKTAGKFAFGDNLTMADICIPPQVFIARLYSVDISKFPTIERIDKTLMELPEFQTTHPTKQIDTPATIA</sequence>
<dbReference type="PROSITE" id="PS50405">
    <property type="entry name" value="GST_CTER"/>
    <property type="match status" value="1"/>
</dbReference>
<evidence type="ECO:0000259" key="9">
    <source>
        <dbReference type="PROSITE" id="PS50405"/>
    </source>
</evidence>
<dbReference type="Pfam" id="PF13417">
    <property type="entry name" value="GST_N_3"/>
    <property type="match status" value="1"/>
</dbReference>
<dbReference type="InterPro" id="IPR005955">
    <property type="entry name" value="GST_Zeta"/>
</dbReference>
<dbReference type="GO" id="GO:0004364">
    <property type="term" value="F:glutathione transferase activity"/>
    <property type="evidence" value="ECO:0007669"/>
    <property type="project" value="TreeGrafter"/>
</dbReference>
<dbReference type="GO" id="GO:0005739">
    <property type="term" value="C:mitochondrion"/>
    <property type="evidence" value="ECO:0007669"/>
    <property type="project" value="TreeGrafter"/>
</dbReference>
<dbReference type="InterPro" id="IPR036249">
    <property type="entry name" value="Thioredoxin-like_sf"/>
</dbReference>
<dbReference type="FunFam" id="1.20.1050.10:FF:000010">
    <property type="entry name" value="Maleylacetoacetate isomerase isoform 1"/>
    <property type="match status" value="1"/>
</dbReference>
<keyword evidence="7" id="KW-0585">Phenylalanine catabolism</keyword>
<dbReference type="SFLD" id="SFLDS00019">
    <property type="entry name" value="Glutathione_Transferase_(cytos"/>
    <property type="match status" value="1"/>
</dbReference>
<dbReference type="InterPro" id="IPR034330">
    <property type="entry name" value="GST_Zeta_C"/>
</dbReference>
<dbReference type="NCBIfam" id="TIGR01262">
    <property type="entry name" value="maiA"/>
    <property type="match status" value="1"/>
</dbReference>
<keyword evidence="6" id="KW-0828">Tyrosine catabolism</keyword>